<dbReference type="AlphaFoldDB" id="A0AAD4LFX0"/>
<evidence type="ECO:0000256" key="2">
    <source>
        <dbReference type="SAM" id="Phobius"/>
    </source>
</evidence>
<reference evidence="3" key="1">
    <citation type="submission" date="2022-01" db="EMBL/GenBank/DDBJ databases">
        <title>Comparative genomics reveals a dynamic genome evolution in the ectomycorrhizal milk-cap (Lactarius) mushrooms.</title>
        <authorList>
            <consortium name="DOE Joint Genome Institute"/>
            <person name="Lebreton A."/>
            <person name="Tang N."/>
            <person name="Kuo A."/>
            <person name="LaButti K."/>
            <person name="Drula E."/>
            <person name="Barry K."/>
            <person name="Clum A."/>
            <person name="Lipzen A."/>
            <person name="Mousain D."/>
            <person name="Ng V."/>
            <person name="Wang R."/>
            <person name="Wang X."/>
            <person name="Dai Y."/>
            <person name="Henrissat B."/>
            <person name="Grigoriev I.V."/>
            <person name="Guerin-Laguette A."/>
            <person name="Yu F."/>
            <person name="Martin F.M."/>
        </authorList>
    </citation>
    <scope>NUCLEOTIDE SEQUENCE</scope>
    <source>
        <strain evidence="3">QP</strain>
    </source>
</reference>
<evidence type="ECO:0000256" key="1">
    <source>
        <dbReference type="SAM" id="MobiDB-lite"/>
    </source>
</evidence>
<proteinExistence type="predicted"/>
<dbReference type="EMBL" id="JAKELL010000037">
    <property type="protein sequence ID" value="KAH8989489.1"/>
    <property type="molecule type" value="Genomic_DNA"/>
</dbReference>
<feature type="region of interest" description="Disordered" evidence="1">
    <location>
        <begin position="1"/>
        <end position="23"/>
    </location>
</feature>
<feature type="transmembrane region" description="Helical" evidence="2">
    <location>
        <begin position="159"/>
        <end position="180"/>
    </location>
</feature>
<dbReference type="Proteomes" id="UP001201163">
    <property type="component" value="Unassembled WGS sequence"/>
</dbReference>
<keyword evidence="2" id="KW-0812">Transmembrane</keyword>
<sequence>MSPSPSYPFDAESATNMESSGPLLETSLQRSAAYEHELKDLEEKLLEGLSNCRALEGIIRDSFTSIKRKYRRAGQDTLRMSVPQIDDELAESLRILAELEARLPAIRTQAAQLQLVYDSGRQKAEAVVQDLRWLNRGWYERSYEVIFTSKSPVSWRWRATLRTLFAIMFMAVAWMVWVALRGVTRAHRERLVWGERLPS</sequence>
<keyword evidence="2" id="KW-0472">Membrane</keyword>
<name>A0AAD4LFX0_9AGAM</name>
<comment type="caution">
    <text evidence="3">The sequence shown here is derived from an EMBL/GenBank/DDBJ whole genome shotgun (WGS) entry which is preliminary data.</text>
</comment>
<keyword evidence="4" id="KW-1185">Reference proteome</keyword>
<accession>A0AAD4LFX0</accession>
<evidence type="ECO:0000313" key="4">
    <source>
        <dbReference type="Proteomes" id="UP001201163"/>
    </source>
</evidence>
<gene>
    <name evidence="3" type="ORF">EDB92DRAFT_1868601</name>
</gene>
<keyword evidence="2" id="KW-1133">Transmembrane helix</keyword>
<evidence type="ECO:0000313" key="3">
    <source>
        <dbReference type="EMBL" id="KAH8989489.1"/>
    </source>
</evidence>
<protein>
    <submittedName>
        <fullName evidence="3">Uncharacterized protein</fullName>
    </submittedName>
</protein>
<organism evidence="3 4">
    <name type="scientific">Lactarius akahatsu</name>
    <dbReference type="NCBI Taxonomy" id="416441"/>
    <lineage>
        <taxon>Eukaryota</taxon>
        <taxon>Fungi</taxon>
        <taxon>Dikarya</taxon>
        <taxon>Basidiomycota</taxon>
        <taxon>Agaricomycotina</taxon>
        <taxon>Agaricomycetes</taxon>
        <taxon>Russulales</taxon>
        <taxon>Russulaceae</taxon>
        <taxon>Lactarius</taxon>
    </lineage>
</organism>